<gene>
    <name evidence="4" type="ORF">HB375_17085</name>
</gene>
<dbReference type="InterPro" id="IPR016181">
    <property type="entry name" value="Acyl_CoA_acyltransferase"/>
</dbReference>
<organism evidence="4 5">
    <name type="scientific">Microvirga terricola</name>
    <dbReference type="NCBI Taxonomy" id="2719797"/>
    <lineage>
        <taxon>Bacteria</taxon>
        <taxon>Pseudomonadati</taxon>
        <taxon>Pseudomonadota</taxon>
        <taxon>Alphaproteobacteria</taxon>
        <taxon>Hyphomicrobiales</taxon>
        <taxon>Methylobacteriaceae</taxon>
        <taxon>Microvirga</taxon>
    </lineage>
</organism>
<dbReference type="RefSeq" id="WP_167674228.1">
    <property type="nucleotide sequence ID" value="NZ_JAATJS010000007.1"/>
</dbReference>
<dbReference type="PROSITE" id="PS51186">
    <property type="entry name" value="GNAT"/>
    <property type="match status" value="1"/>
</dbReference>
<evidence type="ECO:0000256" key="1">
    <source>
        <dbReference type="ARBA" id="ARBA00022679"/>
    </source>
</evidence>
<dbReference type="PANTHER" id="PTHR43420">
    <property type="entry name" value="ACETYLTRANSFERASE"/>
    <property type="match status" value="1"/>
</dbReference>
<reference evidence="4 5" key="1">
    <citation type="submission" date="2020-03" db="EMBL/GenBank/DDBJ databases">
        <title>The genome sequence of Microvirga sp. c23x22.</title>
        <authorList>
            <person name="Zhang X."/>
        </authorList>
    </citation>
    <scope>NUCLEOTIDE SEQUENCE [LARGE SCALE GENOMIC DNA]</scope>
    <source>
        <strain evidence="5">c23x22</strain>
    </source>
</reference>
<name>A0ABX0VFL1_9HYPH</name>
<dbReference type="Proteomes" id="UP000707352">
    <property type="component" value="Unassembled WGS sequence"/>
</dbReference>
<evidence type="ECO:0000259" key="3">
    <source>
        <dbReference type="PROSITE" id="PS51186"/>
    </source>
</evidence>
<dbReference type="InterPro" id="IPR000182">
    <property type="entry name" value="GNAT_dom"/>
</dbReference>
<sequence>MNAAAKAPHPAFEPPGESDSDLYRTIRTGLRAHNGALFHNSAPGQDIAIALRDPESGAALGGLLGRTASGWLAIELLFVPDQLRGLGLATRMIAMAEDEARRRDCHSAWLDTLNPKAAVLYERLGYVRFGELPDYPVGNSRVFLQKKL</sequence>
<keyword evidence="2" id="KW-0012">Acyltransferase</keyword>
<feature type="domain" description="N-acetyltransferase" evidence="3">
    <location>
        <begin position="10"/>
        <end position="148"/>
    </location>
</feature>
<keyword evidence="1" id="KW-0808">Transferase</keyword>
<dbReference type="CDD" id="cd04301">
    <property type="entry name" value="NAT_SF"/>
    <property type="match status" value="1"/>
</dbReference>
<dbReference type="EMBL" id="JAATJS010000007">
    <property type="protein sequence ID" value="NIX78311.1"/>
    <property type="molecule type" value="Genomic_DNA"/>
</dbReference>
<evidence type="ECO:0000313" key="5">
    <source>
        <dbReference type="Proteomes" id="UP000707352"/>
    </source>
</evidence>
<dbReference type="SUPFAM" id="SSF55729">
    <property type="entry name" value="Acyl-CoA N-acyltransferases (Nat)"/>
    <property type="match status" value="1"/>
</dbReference>
<evidence type="ECO:0000256" key="2">
    <source>
        <dbReference type="ARBA" id="ARBA00023315"/>
    </source>
</evidence>
<dbReference type="Pfam" id="PF00583">
    <property type="entry name" value="Acetyltransf_1"/>
    <property type="match status" value="1"/>
</dbReference>
<evidence type="ECO:0000313" key="4">
    <source>
        <dbReference type="EMBL" id="NIX78311.1"/>
    </source>
</evidence>
<dbReference type="InterPro" id="IPR050680">
    <property type="entry name" value="YpeA/RimI_acetyltransf"/>
</dbReference>
<dbReference type="Gene3D" id="3.40.630.30">
    <property type="match status" value="1"/>
</dbReference>
<protein>
    <submittedName>
        <fullName evidence="4">GNAT family N-acetyltransferase</fullName>
    </submittedName>
</protein>
<proteinExistence type="predicted"/>
<keyword evidence="5" id="KW-1185">Reference proteome</keyword>
<accession>A0ABX0VFL1</accession>
<comment type="caution">
    <text evidence="4">The sequence shown here is derived from an EMBL/GenBank/DDBJ whole genome shotgun (WGS) entry which is preliminary data.</text>
</comment>